<dbReference type="PANTHER" id="PTHR28242:SF5">
    <property type="entry name" value="HISTIDINE-CONTAINING PHOSPHOTRANSFER PROTEIN 1"/>
    <property type="match status" value="1"/>
</dbReference>
<gene>
    <name evidence="8" type="ORF">TEA_012988</name>
</gene>
<protein>
    <recommendedName>
        <fullName evidence="6">Histidine-containing phosphotransfer protein</fullName>
    </recommendedName>
</protein>
<comment type="function">
    <text evidence="6">Functions as a two-component phosphorelay mediators between cytokinin sensor histidine kinases and response regulators (B-type ARRs). Plays an important role in propagating cytokinin signal transduction.</text>
</comment>
<evidence type="ECO:0000313" key="9">
    <source>
        <dbReference type="Proteomes" id="UP000306102"/>
    </source>
</evidence>
<dbReference type="InterPro" id="IPR008207">
    <property type="entry name" value="Sig_transdc_His_kin_Hpt_dom"/>
</dbReference>
<comment type="caution">
    <text evidence="8">The sequence shown here is derived from an EMBL/GenBank/DDBJ whole genome shotgun (WGS) entry which is preliminary data.</text>
</comment>
<keyword evidence="9" id="KW-1185">Reference proteome</keyword>
<keyword evidence="4" id="KW-0539">Nucleus</keyword>
<dbReference type="PROSITE" id="PS50894">
    <property type="entry name" value="HPT"/>
    <property type="match status" value="1"/>
</dbReference>
<accession>A0A4S4E654</accession>
<dbReference type="Proteomes" id="UP000306102">
    <property type="component" value="Unassembled WGS sequence"/>
</dbReference>
<name>A0A4S4E654_CAMSN</name>
<organism evidence="8 9">
    <name type="scientific">Camellia sinensis var. sinensis</name>
    <name type="common">China tea</name>
    <dbReference type="NCBI Taxonomy" id="542762"/>
    <lineage>
        <taxon>Eukaryota</taxon>
        <taxon>Viridiplantae</taxon>
        <taxon>Streptophyta</taxon>
        <taxon>Embryophyta</taxon>
        <taxon>Tracheophyta</taxon>
        <taxon>Spermatophyta</taxon>
        <taxon>Magnoliopsida</taxon>
        <taxon>eudicotyledons</taxon>
        <taxon>Gunneridae</taxon>
        <taxon>Pentapetalae</taxon>
        <taxon>asterids</taxon>
        <taxon>Ericales</taxon>
        <taxon>Theaceae</taxon>
        <taxon>Camellia</taxon>
    </lineage>
</organism>
<feature type="modified residue" description="Phosphohistidine" evidence="5">
    <location>
        <position position="79"/>
    </location>
</feature>
<evidence type="ECO:0000256" key="6">
    <source>
        <dbReference type="RuleBase" id="RU369004"/>
    </source>
</evidence>
<dbReference type="GO" id="GO:0043424">
    <property type="term" value="F:protein histidine kinase binding"/>
    <property type="evidence" value="ECO:0007669"/>
    <property type="project" value="UniProtKB-UniRule"/>
</dbReference>
<dbReference type="Gene3D" id="1.20.120.160">
    <property type="entry name" value="HPT domain"/>
    <property type="match status" value="1"/>
</dbReference>
<dbReference type="GO" id="GO:0009927">
    <property type="term" value="F:histidine phosphotransfer kinase activity"/>
    <property type="evidence" value="ECO:0007669"/>
    <property type="project" value="UniProtKB-UniRule"/>
</dbReference>
<evidence type="ECO:0000256" key="1">
    <source>
        <dbReference type="ARBA" id="ARBA00022490"/>
    </source>
</evidence>
<evidence type="ECO:0000313" key="8">
    <source>
        <dbReference type="EMBL" id="THG11491.1"/>
    </source>
</evidence>
<dbReference type="Pfam" id="PF01627">
    <property type="entry name" value="Hpt"/>
    <property type="match status" value="1"/>
</dbReference>
<dbReference type="InterPro" id="IPR045871">
    <property type="entry name" value="AHP1-5/YPD1"/>
</dbReference>
<comment type="subcellular location">
    <subcellularLocation>
        <location evidence="6">Cytoplasm</location>
        <location evidence="6">Cytosol</location>
    </subcellularLocation>
    <subcellularLocation>
        <location evidence="6">Nucleus</location>
    </subcellularLocation>
</comment>
<keyword evidence="1" id="KW-0963">Cytoplasm</keyword>
<proteinExistence type="predicted"/>
<evidence type="ECO:0000256" key="2">
    <source>
        <dbReference type="ARBA" id="ARBA00022864"/>
    </source>
</evidence>
<dbReference type="EMBL" id="SDRB02007212">
    <property type="protein sequence ID" value="THG11491.1"/>
    <property type="molecule type" value="Genomic_DNA"/>
</dbReference>
<comment type="domain">
    <text evidence="6">Histidine-containing phosphotransfer domain (HPt) contains an active histidine that mediates the phosphotransfer.</text>
</comment>
<dbReference type="GO" id="GO:0000160">
    <property type="term" value="P:phosphorelay signal transduction system"/>
    <property type="evidence" value="ECO:0007669"/>
    <property type="project" value="UniProtKB-UniRule"/>
</dbReference>
<reference evidence="8 9" key="1">
    <citation type="journal article" date="2018" name="Proc. Natl. Acad. Sci. U.S.A.">
        <title>Draft genome sequence of Camellia sinensis var. sinensis provides insights into the evolution of the tea genome and tea quality.</title>
        <authorList>
            <person name="Wei C."/>
            <person name="Yang H."/>
            <person name="Wang S."/>
            <person name="Zhao J."/>
            <person name="Liu C."/>
            <person name="Gao L."/>
            <person name="Xia E."/>
            <person name="Lu Y."/>
            <person name="Tai Y."/>
            <person name="She G."/>
            <person name="Sun J."/>
            <person name="Cao H."/>
            <person name="Tong W."/>
            <person name="Gao Q."/>
            <person name="Li Y."/>
            <person name="Deng W."/>
            <person name="Jiang X."/>
            <person name="Wang W."/>
            <person name="Chen Q."/>
            <person name="Zhang S."/>
            <person name="Li H."/>
            <person name="Wu J."/>
            <person name="Wang P."/>
            <person name="Li P."/>
            <person name="Shi C."/>
            <person name="Zheng F."/>
            <person name="Jian J."/>
            <person name="Huang B."/>
            <person name="Shan D."/>
            <person name="Shi M."/>
            <person name="Fang C."/>
            <person name="Yue Y."/>
            <person name="Li F."/>
            <person name="Li D."/>
            <person name="Wei S."/>
            <person name="Han B."/>
            <person name="Jiang C."/>
            <person name="Yin Y."/>
            <person name="Xia T."/>
            <person name="Zhang Z."/>
            <person name="Bennetzen J.L."/>
            <person name="Zhao S."/>
            <person name="Wan X."/>
        </authorList>
    </citation>
    <scope>NUCLEOTIDE SEQUENCE [LARGE SCALE GENOMIC DNA]</scope>
    <source>
        <strain evidence="9">cv. Shuchazao</strain>
        <tissue evidence="8">Leaf</tissue>
    </source>
</reference>
<dbReference type="FunFam" id="1.20.120.160:FF:000001">
    <property type="entry name" value="Histidine-containing phosphotransfer protein 1"/>
    <property type="match status" value="1"/>
</dbReference>
<dbReference type="GO" id="GO:0005634">
    <property type="term" value="C:nucleus"/>
    <property type="evidence" value="ECO:0007669"/>
    <property type="project" value="UniProtKB-SubCell"/>
</dbReference>
<dbReference type="GO" id="GO:0009736">
    <property type="term" value="P:cytokinin-activated signaling pathway"/>
    <property type="evidence" value="ECO:0007669"/>
    <property type="project" value="UniProtKB-KW"/>
</dbReference>
<evidence type="ECO:0000256" key="5">
    <source>
        <dbReference type="PROSITE-ProRule" id="PRU00110"/>
    </source>
</evidence>
<dbReference type="SUPFAM" id="SSF47226">
    <property type="entry name" value="Histidine-containing phosphotransfer domain, HPT domain"/>
    <property type="match status" value="1"/>
</dbReference>
<feature type="domain" description="HPt" evidence="7">
    <location>
        <begin position="38"/>
        <end position="136"/>
    </location>
</feature>
<dbReference type="InterPro" id="IPR036641">
    <property type="entry name" value="HPT_dom_sf"/>
</dbReference>
<keyword evidence="3 6" id="KW-0902">Two-component regulatory system</keyword>
<keyword evidence="2 6" id="KW-0932">Cytokinin signaling pathway</keyword>
<keyword evidence="5" id="KW-0597">Phosphoprotein</keyword>
<evidence type="ECO:0000256" key="4">
    <source>
        <dbReference type="ARBA" id="ARBA00023242"/>
    </source>
</evidence>
<dbReference type="STRING" id="542762.A0A4S4E654"/>
<dbReference type="CDD" id="cd00088">
    <property type="entry name" value="HPT"/>
    <property type="match status" value="1"/>
</dbReference>
<evidence type="ECO:0000256" key="3">
    <source>
        <dbReference type="ARBA" id="ARBA00023012"/>
    </source>
</evidence>
<dbReference type="AlphaFoldDB" id="A0A4S4E654"/>
<sequence length="246" mass="27762">MEVGELQRQFVEYTASLFGEGFLDSQFTQLQQLQDESNPDFVVEVVSLFFEDSERFLNDLTRALEQKCVDFKKVDTHVHQFKGSSSSIGAQRVKNACISFRNFCEEQNIEAWAQKREARQYLPETGTTFHGYISMHMTMGKLGHINTMNRLWAYLDSPIPTTMPQTKKKIKITIKKITQSELKPPLCEVVIIGIGSAMKDEKAAVVIARGGGGELCGDGGVCVCCQGVQPWEDEGEKKKIKRKKRV</sequence>
<evidence type="ECO:0000259" key="7">
    <source>
        <dbReference type="PROSITE" id="PS50894"/>
    </source>
</evidence>
<dbReference type="PANTHER" id="PTHR28242">
    <property type="entry name" value="PHOSPHORELAY INTERMEDIATE PROTEIN YPD1"/>
    <property type="match status" value="1"/>
</dbReference>
<dbReference type="GO" id="GO:0005829">
    <property type="term" value="C:cytosol"/>
    <property type="evidence" value="ECO:0007669"/>
    <property type="project" value="UniProtKB-SubCell"/>
</dbReference>